<keyword evidence="3" id="KW-1185">Reference proteome</keyword>
<keyword evidence="1" id="KW-0812">Transmembrane</keyword>
<gene>
    <name evidence="2" type="ORF">E3O32_12120</name>
</gene>
<feature type="transmembrane region" description="Helical" evidence="1">
    <location>
        <begin position="73"/>
        <end position="95"/>
    </location>
</feature>
<dbReference type="AlphaFoldDB" id="A0A4R8W4A8"/>
<dbReference type="PANTHER" id="PTHR38441:SF1">
    <property type="entry name" value="MEMBRANE PROTEIN"/>
    <property type="match status" value="1"/>
</dbReference>
<proteinExistence type="predicted"/>
<dbReference type="RefSeq" id="WP_134509854.1">
    <property type="nucleotide sequence ID" value="NZ_SOFM01000036.1"/>
</dbReference>
<keyword evidence="1" id="KW-1133">Transmembrane helix</keyword>
<reference evidence="2 3" key="1">
    <citation type="submission" date="2019-03" db="EMBL/GenBank/DDBJ databases">
        <title>Genomics of glacier-inhabiting Cryobacterium strains.</title>
        <authorList>
            <person name="Liu Q."/>
            <person name="Xin Y.-H."/>
        </authorList>
    </citation>
    <scope>NUCLEOTIDE SEQUENCE [LARGE SCALE GENOMIC DNA]</scope>
    <source>
        <strain evidence="2 3">RHLT2-21</strain>
    </source>
</reference>
<keyword evidence="1" id="KW-0472">Membrane</keyword>
<dbReference type="Pfam" id="PF04341">
    <property type="entry name" value="DUF485"/>
    <property type="match status" value="1"/>
</dbReference>
<protein>
    <submittedName>
        <fullName evidence="2">DUF485 domain-containing protein</fullName>
    </submittedName>
</protein>
<accession>A0A4R8W4A8</accession>
<sequence>MQETTKDALPDGSSPTTIDYVAFEQTAGFRNLRHKRRSFVLPLAAIFLIWYFAFVLVAAYLPDVMAIPVFGRINLGLVLGLGQFVTTFAITMWYVSYSNRVLDPLGQSLRTELEGLDRK</sequence>
<dbReference type="EMBL" id="SOFM01000036">
    <property type="protein sequence ID" value="TFC02113.1"/>
    <property type="molecule type" value="Genomic_DNA"/>
</dbReference>
<dbReference type="Proteomes" id="UP000297643">
    <property type="component" value="Unassembled WGS sequence"/>
</dbReference>
<evidence type="ECO:0000313" key="2">
    <source>
        <dbReference type="EMBL" id="TFC02113.1"/>
    </source>
</evidence>
<dbReference type="PANTHER" id="PTHR38441">
    <property type="entry name" value="INTEGRAL MEMBRANE PROTEIN-RELATED"/>
    <property type="match status" value="1"/>
</dbReference>
<comment type="caution">
    <text evidence="2">The sequence shown here is derived from an EMBL/GenBank/DDBJ whole genome shotgun (WGS) entry which is preliminary data.</text>
</comment>
<evidence type="ECO:0000313" key="3">
    <source>
        <dbReference type="Proteomes" id="UP000297643"/>
    </source>
</evidence>
<organism evidence="2 3">
    <name type="scientific">Cryobacterium mannosilyticum</name>
    <dbReference type="NCBI Taxonomy" id="1259190"/>
    <lineage>
        <taxon>Bacteria</taxon>
        <taxon>Bacillati</taxon>
        <taxon>Actinomycetota</taxon>
        <taxon>Actinomycetes</taxon>
        <taxon>Micrococcales</taxon>
        <taxon>Microbacteriaceae</taxon>
        <taxon>Cryobacterium</taxon>
    </lineage>
</organism>
<name>A0A4R8W4A8_9MICO</name>
<evidence type="ECO:0000256" key="1">
    <source>
        <dbReference type="SAM" id="Phobius"/>
    </source>
</evidence>
<feature type="transmembrane region" description="Helical" evidence="1">
    <location>
        <begin position="39"/>
        <end position="61"/>
    </location>
</feature>
<dbReference type="InterPro" id="IPR007436">
    <property type="entry name" value="DUF485"/>
</dbReference>